<comment type="caution">
    <text evidence="2">The sequence shown here is derived from an EMBL/GenBank/DDBJ whole genome shotgun (WGS) entry which is preliminary data.</text>
</comment>
<name>A0ABV8QQL0_9BACT</name>
<feature type="compositionally biased region" description="Low complexity" evidence="1">
    <location>
        <begin position="1"/>
        <end position="14"/>
    </location>
</feature>
<evidence type="ECO:0000313" key="3">
    <source>
        <dbReference type="Proteomes" id="UP001595907"/>
    </source>
</evidence>
<sequence>MVTPKAAVTATKPTNGQTPTVTNAQTATPPPVQNPKVEKLKVADELPPLEDRLHKIDVLIDQQRRYLKLAETKTKLEKFETAHNRDNSELILSDDEGHEFKTTNPDVIKEVTKLVFKIVTEKAQVLADQLKW</sequence>
<organism evidence="2 3">
    <name type="scientific">Ferruginibacter yonginensis</name>
    <dbReference type="NCBI Taxonomy" id="1310416"/>
    <lineage>
        <taxon>Bacteria</taxon>
        <taxon>Pseudomonadati</taxon>
        <taxon>Bacteroidota</taxon>
        <taxon>Chitinophagia</taxon>
        <taxon>Chitinophagales</taxon>
        <taxon>Chitinophagaceae</taxon>
        <taxon>Ferruginibacter</taxon>
    </lineage>
</organism>
<keyword evidence="3" id="KW-1185">Reference proteome</keyword>
<proteinExistence type="predicted"/>
<accession>A0ABV8QQL0</accession>
<protein>
    <submittedName>
        <fullName evidence="2">Uncharacterized protein</fullName>
    </submittedName>
</protein>
<dbReference type="EMBL" id="JBHSCZ010000001">
    <property type="protein sequence ID" value="MFC4261925.1"/>
    <property type="molecule type" value="Genomic_DNA"/>
</dbReference>
<feature type="region of interest" description="Disordered" evidence="1">
    <location>
        <begin position="1"/>
        <end position="34"/>
    </location>
</feature>
<evidence type="ECO:0000313" key="2">
    <source>
        <dbReference type="EMBL" id="MFC4261925.1"/>
    </source>
</evidence>
<dbReference type="Proteomes" id="UP001595907">
    <property type="component" value="Unassembled WGS sequence"/>
</dbReference>
<feature type="compositionally biased region" description="Polar residues" evidence="1">
    <location>
        <begin position="15"/>
        <end position="27"/>
    </location>
</feature>
<reference evidence="3" key="1">
    <citation type="journal article" date="2019" name="Int. J. Syst. Evol. Microbiol.">
        <title>The Global Catalogue of Microorganisms (GCM) 10K type strain sequencing project: providing services to taxonomists for standard genome sequencing and annotation.</title>
        <authorList>
            <consortium name="The Broad Institute Genomics Platform"/>
            <consortium name="The Broad Institute Genome Sequencing Center for Infectious Disease"/>
            <person name="Wu L."/>
            <person name="Ma J."/>
        </authorList>
    </citation>
    <scope>NUCLEOTIDE SEQUENCE [LARGE SCALE GENOMIC DNA]</scope>
    <source>
        <strain evidence="3">CECT 8289</strain>
    </source>
</reference>
<dbReference type="RefSeq" id="WP_379707107.1">
    <property type="nucleotide sequence ID" value="NZ_JBHSCZ010000001.1"/>
</dbReference>
<evidence type="ECO:0000256" key="1">
    <source>
        <dbReference type="SAM" id="MobiDB-lite"/>
    </source>
</evidence>
<gene>
    <name evidence="2" type="ORF">ACFOWM_03480</name>
</gene>